<accession>A0A0F9C752</accession>
<feature type="non-terminal residue" evidence="3">
    <location>
        <position position="1"/>
    </location>
</feature>
<keyword evidence="1" id="KW-0378">Hydrolase</keyword>
<dbReference type="AlphaFoldDB" id="A0A0F9C752"/>
<dbReference type="Pfam" id="PF07859">
    <property type="entry name" value="Abhydrolase_3"/>
    <property type="match status" value="1"/>
</dbReference>
<proteinExistence type="predicted"/>
<name>A0A0F9C752_9ZZZZ</name>
<dbReference type="InterPro" id="IPR013094">
    <property type="entry name" value="AB_hydrolase_3"/>
</dbReference>
<feature type="domain" description="Alpha/beta hydrolase fold-3" evidence="2">
    <location>
        <begin position="63"/>
        <end position="177"/>
    </location>
</feature>
<sequence length="263" mass="27668">RDYANGDYIPGAAGYVERWRIQAERFREAALARGGARLDLRYGSGARAVFDLFLPEAEPAGCVIFVHGGYWRAFDKSLWSHLAAGAGARGGAVAMPSYTLAPQARIGAITREIAQAVAAIASQVEGPLRLVGHSAGGHLVARMLCEDVTLAPLVAARIAGCVPISPLGTLEPLLETTMNADLQLDLAEARAESPALVRQARPVPVTVWVGAEERPVFLTQARELAGAWGCPLRIAPGQHHFDVIDGLSDPGAPLCGAVLGAQP</sequence>
<protein>
    <recommendedName>
        <fullName evidence="2">Alpha/beta hydrolase fold-3 domain-containing protein</fullName>
    </recommendedName>
</protein>
<evidence type="ECO:0000259" key="2">
    <source>
        <dbReference type="Pfam" id="PF07859"/>
    </source>
</evidence>
<dbReference type="InterPro" id="IPR029058">
    <property type="entry name" value="AB_hydrolase_fold"/>
</dbReference>
<gene>
    <name evidence="3" type="ORF">LCGC14_2358440</name>
</gene>
<evidence type="ECO:0000256" key="1">
    <source>
        <dbReference type="ARBA" id="ARBA00022801"/>
    </source>
</evidence>
<comment type="caution">
    <text evidence="3">The sequence shown here is derived from an EMBL/GenBank/DDBJ whole genome shotgun (WGS) entry which is preliminary data.</text>
</comment>
<dbReference type="SUPFAM" id="SSF53474">
    <property type="entry name" value="alpha/beta-Hydrolases"/>
    <property type="match status" value="1"/>
</dbReference>
<dbReference type="Gene3D" id="3.40.50.1820">
    <property type="entry name" value="alpha/beta hydrolase"/>
    <property type="match status" value="1"/>
</dbReference>
<reference evidence="3" key="1">
    <citation type="journal article" date="2015" name="Nature">
        <title>Complex archaea that bridge the gap between prokaryotes and eukaryotes.</title>
        <authorList>
            <person name="Spang A."/>
            <person name="Saw J.H."/>
            <person name="Jorgensen S.L."/>
            <person name="Zaremba-Niedzwiedzka K."/>
            <person name="Martijn J."/>
            <person name="Lind A.E."/>
            <person name="van Eijk R."/>
            <person name="Schleper C."/>
            <person name="Guy L."/>
            <person name="Ettema T.J."/>
        </authorList>
    </citation>
    <scope>NUCLEOTIDE SEQUENCE</scope>
</reference>
<organism evidence="3">
    <name type="scientific">marine sediment metagenome</name>
    <dbReference type="NCBI Taxonomy" id="412755"/>
    <lineage>
        <taxon>unclassified sequences</taxon>
        <taxon>metagenomes</taxon>
        <taxon>ecological metagenomes</taxon>
    </lineage>
</organism>
<dbReference type="PANTHER" id="PTHR48081">
    <property type="entry name" value="AB HYDROLASE SUPERFAMILY PROTEIN C4A8.06C"/>
    <property type="match status" value="1"/>
</dbReference>
<dbReference type="InterPro" id="IPR050300">
    <property type="entry name" value="GDXG_lipolytic_enzyme"/>
</dbReference>
<dbReference type="EMBL" id="LAZR01034488">
    <property type="protein sequence ID" value="KKL45163.1"/>
    <property type="molecule type" value="Genomic_DNA"/>
</dbReference>
<dbReference type="GO" id="GO:0016787">
    <property type="term" value="F:hydrolase activity"/>
    <property type="evidence" value="ECO:0007669"/>
    <property type="project" value="UniProtKB-KW"/>
</dbReference>
<dbReference type="PANTHER" id="PTHR48081:SF33">
    <property type="entry name" value="KYNURENINE FORMAMIDASE"/>
    <property type="match status" value="1"/>
</dbReference>
<evidence type="ECO:0000313" key="3">
    <source>
        <dbReference type="EMBL" id="KKL45163.1"/>
    </source>
</evidence>